<sequence length="57" mass="6669">MNEEKKKSVKTTEIDYPEIKEVEHTTTHPDPEQQPENLQNVHFSPGENSYLNERTNS</sequence>
<accession>A0ABW2PYD6</accession>
<comment type="caution">
    <text evidence="2">The sequence shown here is derived from an EMBL/GenBank/DDBJ whole genome shotgun (WGS) entry which is preliminary data.</text>
</comment>
<name>A0ABW2PYD6_9BACL</name>
<organism evidence="2 3">
    <name type="scientific">Scopulibacillus cellulosilyticus</name>
    <dbReference type="NCBI Taxonomy" id="2665665"/>
    <lineage>
        <taxon>Bacteria</taxon>
        <taxon>Bacillati</taxon>
        <taxon>Bacillota</taxon>
        <taxon>Bacilli</taxon>
        <taxon>Bacillales</taxon>
        <taxon>Sporolactobacillaceae</taxon>
        <taxon>Scopulibacillus</taxon>
    </lineage>
</organism>
<dbReference type="EMBL" id="JBHTCO010000020">
    <property type="protein sequence ID" value="MFC7394367.1"/>
    <property type="molecule type" value="Genomic_DNA"/>
</dbReference>
<feature type="compositionally biased region" description="Polar residues" evidence="1">
    <location>
        <begin position="34"/>
        <end position="57"/>
    </location>
</feature>
<evidence type="ECO:0000313" key="2">
    <source>
        <dbReference type="EMBL" id="MFC7394367.1"/>
    </source>
</evidence>
<feature type="region of interest" description="Disordered" evidence="1">
    <location>
        <begin position="1"/>
        <end position="57"/>
    </location>
</feature>
<reference evidence="3" key="1">
    <citation type="journal article" date="2019" name="Int. J. Syst. Evol. Microbiol.">
        <title>The Global Catalogue of Microorganisms (GCM) 10K type strain sequencing project: providing services to taxonomists for standard genome sequencing and annotation.</title>
        <authorList>
            <consortium name="The Broad Institute Genomics Platform"/>
            <consortium name="The Broad Institute Genome Sequencing Center for Infectious Disease"/>
            <person name="Wu L."/>
            <person name="Ma J."/>
        </authorList>
    </citation>
    <scope>NUCLEOTIDE SEQUENCE [LARGE SCALE GENOMIC DNA]</scope>
    <source>
        <strain evidence="3">CGMCC 1.16305</strain>
    </source>
</reference>
<keyword evidence="3" id="KW-1185">Reference proteome</keyword>
<evidence type="ECO:0000313" key="3">
    <source>
        <dbReference type="Proteomes" id="UP001596505"/>
    </source>
</evidence>
<feature type="compositionally biased region" description="Basic and acidic residues" evidence="1">
    <location>
        <begin position="1"/>
        <end position="31"/>
    </location>
</feature>
<protein>
    <submittedName>
        <fullName evidence="2">Uncharacterized protein</fullName>
    </submittedName>
</protein>
<proteinExistence type="predicted"/>
<dbReference type="Proteomes" id="UP001596505">
    <property type="component" value="Unassembled WGS sequence"/>
</dbReference>
<dbReference type="RefSeq" id="WP_380967654.1">
    <property type="nucleotide sequence ID" value="NZ_JBHTCO010000020.1"/>
</dbReference>
<evidence type="ECO:0000256" key="1">
    <source>
        <dbReference type="SAM" id="MobiDB-lite"/>
    </source>
</evidence>
<gene>
    <name evidence="2" type="ORF">ACFQRG_15525</name>
</gene>